<name>A0A9D4Z455_ADICA</name>
<evidence type="ECO:0000313" key="3">
    <source>
        <dbReference type="Proteomes" id="UP000886520"/>
    </source>
</evidence>
<organism evidence="2 3">
    <name type="scientific">Adiantum capillus-veneris</name>
    <name type="common">Maidenhair fern</name>
    <dbReference type="NCBI Taxonomy" id="13818"/>
    <lineage>
        <taxon>Eukaryota</taxon>
        <taxon>Viridiplantae</taxon>
        <taxon>Streptophyta</taxon>
        <taxon>Embryophyta</taxon>
        <taxon>Tracheophyta</taxon>
        <taxon>Polypodiopsida</taxon>
        <taxon>Polypodiidae</taxon>
        <taxon>Polypodiales</taxon>
        <taxon>Pteridineae</taxon>
        <taxon>Pteridaceae</taxon>
        <taxon>Vittarioideae</taxon>
        <taxon>Adiantum</taxon>
    </lineage>
</organism>
<feature type="region of interest" description="Disordered" evidence="1">
    <location>
        <begin position="45"/>
        <end position="81"/>
    </location>
</feature>
<comment type="caution">
    <text evidence="2">The sequence shown here is derived from an EMBL/GenBank/DDBJ whole genome shotgun (WGS) entry which is preliminary data.</text>
</comment>
<evidence type="ECO:0000313" key="2">
    <source>
        <dbReference type="EMBL" id="KAI5059156.1"/>
    </source>
</evidence>
<proteinExistence type="predicted"/>
<feature type="compositionally biased region" description="Low complexity" evidence="1">
    <location>
        <begin position="195"/>
        <end position="210"/>
    </location>
</feature>
<gene>
    <name evidence="2" type="ORF">GOP47_0025475</name>
</gene>
<evidence type="ECO:0008006" key="4">
    <source>
        <dbReference type="Google" id="ProtNLM"/>
    </source>
</evidence>
<feature type="region of interest" description="Disordered" evidence="1">
    <location>
        <begin position="227"/>
        <end position="294"/>
    </location>
</feature>
<dbReference type="EMBL" id="JABFUD020000025">
    <property type="protein sequence ID" value="KAI5059156.1"/>
    <property type="molecule type" value="Genomic_DNA"/>
</dbReference>
<feature type="region of interest" description="Disordered" evidence="1">
    <location>
        <begin position="180"/>
        <end position="213"/>
    </location>
</feature>
<reference evidence="2" key="1">
    <citation type="submission" date="2021-01" db="EMBL/GenBank/DDBJ databases">
        <title>Adiantum capillus-veneris genome.</title>
        <authorList>
            <person name="Fang Y."/>
            <person name="Liao Q."/>
        </authorList>
    </citation>
    <scope>NUCLEOTIDE SEQUENCE</scope>
    <source>
        <strain evidence="2">H3</strain>
        <tissue evidence="2">Leaf</tissue>
    </source>
</reference>
<evidence type="ECO:0000256" key="1">
    <source>
        <dbReference type="SAM" id="MobiDB-lite"/>
    </source>
</evidence>
<dbReference type="Proteomes" id="UP000886520">
    <property type="component" value="Chromosome 25"/>
</dbReference>
<feature type="region of interest" description="Disordered" evidence="1">
    <location>
        <begin position="127"/>
        <end position="167"/>
    </location>
</feature>
<sequence>MPEVLAPSNRNVSSLQRWQSLKTGGGCMGAFSQMLHLNRMLGGSNDRLGTTDARAQSLRSKTGRRDVDRQSSLQLKRTNEPETSIDLRKFLDAKQEPFVLQEVIWEKKHPIRTRSSRELKFDLSDMVASCSKSQHSKRAKSKDKRRHSDVGCDADSSEPSDRHRGASSALVMGYNVPAESMVTLPSPQNVRKTRPSSAKAPSAGKSPVKSPNKKALLMEAAAKILEGSNRRASSSARSLLRELDGSKQAQELSKSKEARMTKAPLGVEPTTKQKTHSEDATTSEQNREEFSKQHSNVDKSFRFLNQSQQDLIALNSFEITEDEVLMVMQSRIYPSDVMPAARGELSQPAATTADHCDASQHYNHSQCPNAHFSMVDRTAQSERLITLLDVSEESMQRTDDLRPEDERMVSEVLGRQHRQWDMSASGDRQDLQSAPYADLSDLISINELPTGQELVNSPEWNTPPEHAQVEIQIESHIFSMSRGVPIDEIDCSINIASSGNSENWIGDIHYAHSCTFSDVHSNGRSKSYTSSSDKPCISGELCMDATESDTTAKAPPPVLLLCNYSWWTQEEIQDHSCTLKNETFNKCDGYDSPLVATRGPCVVKIFEERKEVGNLEEESSISSDHSYAEEFQQSSPVSVLDMVYDNSPVLAKPFDYFDEARQKLLESVRRYEMLAHMDLDTLIKINEDSLEFEEESDSSSFKESWGSDVTDASATHHQVPSMASPDYQLSRYGGFVNVDVEGLGMDHAYGSHYEASEDDLYIHSDEDFYMQQLQEVADEDGKSTYSDFNMDARARFQAERESTLKALLDCAIEPSDLHTSKGPRRRSSRTNSSPDTFNEVESLTGSVVITALLHMDMATSSWSSFHEEVEVMEIELESSLFAALMQELFSDLL</sequence>
<accession>A0A9D4Z455</accession>
<protein>
    <recommendedName>
        <fullName evidence="4">DUF4378 domain-containing protein</fullName>
    </recommendedName>
</protein>
<feature type="compositionally biased region" description="Basic residues" evidence="1">
    <location>
        <begin position="134"/>
        <end position="147"/>
    </location>
</feature>
<feature type="compositionally biased region" description="Basic and acidic residues" evidence="1">
    <location>
        <begin position="275"/>
        <end position="294"/>
    </location>
</feature>
<dbReference type="AlphaFoldDB" id="A0A9D4Z455"/>
<feature type="region of interest" description="Disordered" evidence="1">
    <location>
        <begin position="815"/>
        <end position="838"/>
    </location>
</feature>
<dbReference type="OrthoDB" id="1932158at2759"/>
<keyword evidence="3" id="KW-1185">Reference proteome</keyword>